<protein>
    <submittedName>
        <fullName evidence="1">Uncharacterized protein</fullName>
    </submittedName>
</protein>
<reference evidence="1" key="1">
    <citation type="journal article" date="2023" name="Mol. Phylogenet. Evol.">
        <title>Genome-scale phylogeny and comparative genomics of the fungal order Sordariales.</title>
        <authorList>
            <person name="Hensen N."/>
            <person name="Bonometti L."/>
            <person name="Westerberg I."/>
            <person name="Brannstrom I.O."/>
            <person name="Guillou S."/>
            <person name="Cros-Aarteil S."/>
            <person name="Calhoun S."/>
            <person name="Haridas S."/>
            <person name="Kuo A."/>
            <person name="Mondo S."/>
            <person name="Pangilinan J."/>
            <person name="Riley R."/>
            <person name="LaButti K."/>
            <person name="Andreopoulos B."/>
            <person name="Lipzen A."/>
            <person name="Chen C."/>
            <person name="Yan M."/>
            <person name="Daum C."/>
            <person name="Ng V."/>
            <person name="Clum A."/>
            <person name="Steindorff A."/>
            <person name="Ohm R.A."/>
            <person name="Martin F."/>
            <person name="Silar P."/>
            <person name="Natvig D.O."/>
            <person name="Lalanne C."/>
            <person name="Gautier V."/>
            <person name="Ament-Velasquez S.L."/>
            <person name="Kruys A."/>
            <person name="Hutchinson M.I."/>
            <person name="Powell A.J."/>
            <person name="Barry K."/>
            <person name="Miller A.N."/>
            <person name="Grigoriev I.V."/>
            <person name="Debuchy R."/>
            <person name="Gladieux P."/>
            <person name="Hiltunen Thoren M."/>
            <person name="Johannesson H."/>
        </authorList>
    </citation>
    <scope>NUCLEOTIDE SEQUENCE</scope>
    <source>
        <strain evidence="1">CBS 103.79</strain>
    </source>
</reference>
<evidence type="ECO:0000313" key="1">
    <source>
        <dbReference type="EMBL" id="KAK3904344.1"/>
    </source>
</evidence>
<comment type="caution">
    <text evidence="1">The sequence shown here is derived from an EMBL/GenBank/DDBJ whole genome shotgun (WGS) entry which is preliminary data.</text>
</comment>
<organism evidence="1 2">
    <name type="scientific">Staphylotrichum tortipilum</name>
    <dbReference type="NCBI Taxonomy" id="2831512"/>
    <lineage>
        <taxon>Eukaryota</taxon>
        <taxon>Fungi</taxon>
        <taxon>Dikarya</taxon>
        <taxon>Ascomycota</taxon>
        <taxon>Pezizomycotina</taxon>
        <taxon>Sordariomycetes</taxon>
        <taxon>Sordariomycetidae</taxon>
        <taxon>Sordariales</taxon>
        <taxon>Chaetomiaceae</taxon>
        <taxon>Staphylotrichum</taxon>
    </lineage>
</organism>
<evidence type="ECO:0000313" key="2">
    <source>
        <dbReference type="Proteomes" id="UP001303889"/>
    </source>
</evidence>
<keyword evidence="2" id="KW-1185">Reference proteome</keyword>
<dbReference type="AlphaFoldDB" id="A0AAN6MPA1"/>
<name>A0AAN6MPA1_9PEZI</name>
<accession>A0AAN6MPA1</accession>
<reference evidence="1" key="2">
    <citation type="submission" date="2023-05" db="EMBL/GenBank/DDBJ databases">
        <authorList>
            <consortium name="Lawrence Berkeley National Laboratory"/>
            <person name="Steindorff A."/>
            <person name="Hensen N."/>
            <person name="Bonometti L."/>
            <person name="Westerberg I."/>
            <person name="Brannstrom I.O."/>
            <person name="Guillou S."/>
            <person name="Cros-Aarteil S."/>
            <person name="Calhoun S."/>
            <person name="Haridas S."/>
            <person name="Kuo A."/>
            <person name="Mondo S."/>
            <person name="Pangilinan J."/>
            <person name="Riley R."/>
            <person name="Labutti K."/>
            <person name="Andreopoulos B."/>
            <person name="Lipzen A."/>
            <person name="Chen C."/>
            <person name="Yanf M."/>
            <person name="Daum C."/>
            <person name="Ng V."/>
            <person name="Clum A."/>
            <person name="Ohm R."/>
            <person name="Martin F."/>
            <person name="Silar P."/>
            <person name="Natvig D."/>
            <person name="Lalanne C."/>
            <person name="Gautier V."/>
            <person name="Ament-Velasquez S.L."/>
            <person name="Kruys A."/>
            <person name="Hutchinson M.I."/>
            <person name="Powell A.J."/>
            <person name="Barry K."/>
            <person name="Miller A.N."/>
            <person name="Grigoriev I.V."/>
            <person name="Debuchy R."/>
            <person name="Gladieux P."/>
            <person name="Thoren M.H."/>
            <person name="Johannesson H."/>
        </authorList>
    </citation>
    <scope>NUCLEOTIDE SEQUENCE</scope>
    <source>
        <strain evidence="1">CBS 103.79</strain>
    </source>
</reference>
<dbReference type="EMBL" id="MU855402">
    <property type="protein sequence ID" value="KAK3904344.1"/>
    <property type="molecule type" value="Genomic_DNA"/>
</dbReference>
<gene>
    <name evidence="1" type="ORF">C8A05DRAFT_13782</name>
</gene>
<proteinExistence type="predicted"/>
<dbReference type="Proteomes" id="UP001303889">
    <property type="component" value="Unassembled WGS sequence"/>
</dbReference>
<sequence>MRPPNLGRQITPNTLLPYAVVVMEASRLPRPLVGGSVVALLDDLYCRPALLAARAPQLPTHLVRRMGQTHSAVLALATDFAARALERIPPPRDGTIPTSLPLSPSELFRFCRAFYRVELFYRLFRDGAFADDVNRWFFWRQPAWENEQLGCVCRHLEAEVDQGLSTPFDEKALSSPGYLKP</sequence>